<feature type="region of interest" description="Disordered" evidence="10">
    <location>
        <begin position="42"/>
        <end position="69"/>
    </location>
</feature>
<evidence type="ECO:0000256" key="10">
    <source>
        <dbReference type="SAM" id="MobiDB-lite"/>
    </source>
</evidence>
<keyword evidence="6 9" id="KW-1133">Transmembrane helix</keyword>
<keyword evidence="12" id="KW-1185">Reference proteome</keyword>
<evidence type="ECO:0000256" key="6">
    <source>
        <dbReference type="ARBA" id="ARBA00022989"/>
    </source>
</evidence>
<keyword evidence="3 9" id="KW-1003">Cell membrane</keyword>
<dbReference type="PANTHER" id="PTHR42982">
    <property type="entry name" value="SEC-INDEPENDENT PROTEIN TRANSLOCASE PROTEIN TATA"/>
    <property type="match status" value="1"/>
</dbReference>
<feature type="transmembrane region" description="Helical" evidence="9">
    <location>
        <begin position="6"/>
        <end position="22"/>
    </location>
</feature>
<evidence type="ECO:0000313" key="12">
    <source>
        <dbReference type="Proteomes" id="UP001576780"/>
    </source>
</evidence>
<dbReference type="PRINTS" id="PR01506">
    <property type="entry name" value="TATBPROTEIN"/>
</dbReference>
<gene>
    <name evidence="9 11" type="primary">tatA</name>
    <name evidence="11" type="ORF">ACE1CA_32395</name>
</gene>
<evidence type="ECO:0000256" key="7">
    <source>
        <dbReference type="ARBA" id="ARBA00023010"/>
    </source>
</evidence>
<accession>A0ABV4WVS0</accession>
<dbReference type="Pfam" id="PF02416">
    <property type="entry name" value="TatA_B_E"/>
    <property type="match status" value="1"/>
</dbReference>
<comment type="subcellular location">
    <subcellularLocation>
        <location evidence="1 9">Cell membrane</location>
        <topology evidence="1 9">Single-pass membrane protein</topology>
    </subcellularLocation>
</comment>
<dbReference type="PANTHER" id="PTHR42982:SF1">
    <property type="entry name" value="SEC-INDEPENDENT PROTEIN TRANSLOCASE PROTEIN TATA"/>
    <property type="match status" value="1"/>
</dbReference>
<dbReference type="HAMAP" id="MF_00236">
    <property type="entry name" value="TatA_E"/>
    <property type="match status" value="1"/>
</dbReference>
<evidence type="ECO:0000256" key="8">
    <source>
        <dbReference type="ARBA" id="ARBA00023136"/>
    </source>
</evidence>
<reference evidence="11 12" key="1">
    <citation type="submission" date="2024-09" db="EMBL/GenBank/DDBJ databases">
        <title>Floridaenema gen nov. (Aerosakkonemataceae, Aerosakkonematales ord. nov., Cyanobacteria) from benthic tropical and subtropical fresh waters, with the description of four new species.</title>
        <authorList>
            <person name="Moretto J.A."/>
            <person name="Berthold D.E."/>
            <person name="Lefler F.W."/>
            <person name="Huang I.-S."/>
            <person name="Laughinghouse H. IV."/>
        </authorList>
    </citation>
    <scope>NUCLEOTIDE SEQUENCE [LARGE SCALE GENOMIC DNA]</scope>
    <source>
        <strain evidence="11 12">BLCC-F167</strain>
    </source>
</reference>
<dbReference type="InterPro" id="IPR006312">
    <property type="entry name" value="TatA/E"/>
</dbReference>
<comment type="subunit">
    <text evidence="9">Forms a complex with TatC.</text>
</comment>
<dbReference type="EMBL" id="JBHFNT010000300">
    <property type="protein sequence ID" value="MFB2839215.1"/>
    <property type="molecule type" value="Genomic_DNA"/>
</dbReference>
<evidence type="ECO:0000256" key="5">
    <source>
        <dbReference type="ARBA" id="ARBA00022927"/>
    </source>
</evidence>
<comment type="similarity">
    <text evidence="9">Belongs to the TatA/E family.</text>
</comment>
<evidence type="ECO:0000256" key="4">
    <source>
        <dbReference type="ARBA" id="ARBA00022692"/>
    </source>
</evidence>
<keyword evidence="4 9" id="KW-0812">Transmembrane</keyword>
<dbReference type="NCBIfam" id="NF011430">
    <property type="entry name" value="PRK14861.1"/>
    <property type="match status" value="1"/>
</dbReference>
<evidence type="ECO:0000256" key="1">
    <source>
        <dbReference type="ARBA" id="ARBA00004162"/>
    </source>
</evidence>
<name>A0ABV4WVS0_9CYAN</name>
<proteinExistence type="inferred from homology"/>
<dbReference type="Gene3D" id="1.20.5.3310">
    <property type="match status" value="1"/>
</dbReference>
<dbReference type="InterPro" id="IPR003369">
    <property type="entry name" value="TatA/B/E"/>
</dbReference>
<comment type="function">
    <text evidence="9">Part of the twin-arginine translocation (Tat) system that transports large folded proteins containing a characteristic twin-arginine motif in their signal peptide across membranes. TatA could form the protein-conducting channel of the Tat system.</text>
</comment>
<keyword evidence="8 9" id="KW-0472">Membrane</keyword>
<keyword evidence="5 9" id="KW-0653">Protein transport</keyword>
<dbReference type="RefSeq" id="WP_413281496.1">
    <property type="nucleotide sequence ID" value="NZ_JBHFNT010000300.1"/>
</dbReference>
<sequence length="69" mass="7287">MFGLGLPEIGIIAVVALLIFGPKKIPEMGSALGKTLRGFKTELNKTQEEAEEQETGGQGDKGTRGQGEN</sequence>
<dbReference type="Proteomes" id="UP001576780">
    <property type="component" value="Unassembled WGS sequence"/>
</dbReference>
<comment type="caution">
    <text evidence="11">The sequence shown here is derived from an EMBL/GenBank/DDBJ whole genome shotgun (WGS) entry which is preliminary data.</text>
</comment>
<evidence type="ECO:0000256" key="2">
    <source>
        <dbReference type="ARBA" id="ARBA00022448"/>
    </source>
</evidence>
<organism evidence="11 12">
    <name type="scientific">Floridaenema evergladense BLCC-F167</name>
    <dbReference type="NCBI Taxonomy" id="3153639"/>
    <lineage>
        <taxon>Bacteria</taxon>
        <taxon>Bacillati</taxon>
        <taxon>Cyanobacteriota</taxon>
        <taxon>Cyanophyceae</taxon>
        <taxon>Oscillatoriophycideae</taxon>
        <taxon>Aerosakkonematales</taxon>
        <taxon>Aerosakkonemataceae</taxon>
        <taxon>Floridanema</taxon>
        <taxon>Floridanema evergladense</taxon>
    </lineage>
</organism>
<protein>
    <recommendedName>
        <fullName evidence="9">Sec-independent protein translocase protein TatA</fullName>
    </recommendedName>
</protein>
<feature type="compositionally biased region" description="Gly residues" evidence="10">
    <location>
        <begin position="56"/>
        <end position="69"/>
    </location>
</feature>
<evidence type="ECO:0000313" key="11">
    <source>
        <dbReference type="EMBL" id="MFB2839215.1"/>
    </source>
</evidence>
<keyword evidence="7 9" id="KW-0811">Translocation</keyword>
<evidence type="ECO:0000256" key="3">
    <source>
        <dbReference type="ARBA" id="ARBA00022475"/>
    </source>
</evidence>
<dbReference type="NCBIfam" id="TIGR01411">
    <property type="entry name" value="tatAE"/>
    <property type="match status" value="1"/>
</dbReference>
<keyword evidence="2 9" id="KW-0813">Transport</keyword>
<evidence type="ECO:0000256" key="9">
    <source>
        <dbReference type="HAMAP-Rule" id="MF_00236"/>
    </source>
</evidence>